<dbReference type="EMBL" id="LDOV01000030">
    <property type="protein sequence ID" value="KLU99576.1"/>
    <property type="molecule type" value="Genomic_DNA"/>
</dbReference>
<dbReference type="GO" id="GO:0003677">
    <property type="term" value="F:DNA binding"/>
    <property type="evidence" value="ECO:0007669"/>
    <property type="project" value="UniProtKB-KW"/>
</dbReference>
<name>A0A0J1JD37_9GAMM</name>
<dbReference type="SUPFAM" id="SSF46955">
    <property type="entry name" value="Putative DNA-binding domain"/>
    <property type="match status" value="1"/>
</dbReference>
<evidence type="ECO:0000256" key="1">
    <source>
        <dbReference type="ARBA" id="ARBA00014474"/>
    </source>
</evidence>
<keyword evidence="3" id="KW-0479">Metal-binding</keyword>
<sequence>MEKKKRFFTIGEAAKRCDVATSTLRFYESKGLIASIRTHGNQRRYHAATLRTISVIRAAQKIGISLEEIKDALATLPDNRQPNKKDWERLSKQWAATLDQKINEMQRLRDNLDTCIGCGCLSLKSCRIFNPNDEIAAHGEGPRFLIEGFGDNAE</sequence>
<dbReference type="InterPro" id="IPR015358">
    <property type="entry name" value="Tscrpt_reg_MerR_DNA-bd"/>
</dbReference>
<feature type="domain" description="HTH merR-type" evidence="9">
    <location>
        <begin position="7"/>
        <end position="75"/>
    </location>
</feature>
<evidence type="ECO:0000256" key="7">
    <source>
        <dbReference type="ARBA" id="ARBA00023125"/>
    </source>
</evidence>
<evidence type="ECO:0000313" key="10">
    <source>
        <dbReference type="EMBL" id="KLU99576.1"/>
    </source>
</evidence>
<dbReference type="Proteomes" id="UP000036426">
    <property type="component" value="Unassembled WGS sequence"/>
</dbReference>
<dbReference type="PATRIC" id="fig|754436.4.peg.3652"/>
<dbReference type="GO" id="GO:0003700">
    <property type="term" value="F:DNA-binding transcription factor activity"/>
    <property type="evidence" value="ECO:0007669"/>
    <property type="project" value="InterPro"/>
</dbReference>
<dbReference type="Pfam" id="PF00376">
    <property type="entry name" value="MerR"/>
    <property type="match status" value="1"/>
</dbReference>
<dbReference type="PANTHER" id="PTHR30204:SF0">
    <property type="entry name" value="REDOX-SENSITIVE TRANSCRIPTIONAL ACTIVATOR SOXR"/>
    <property type="match status" value="1"/>
</dbReference>
<dbReference type="SMART" id="SM00422">
    <property type="entry name" value="HTH_MERR"/>
    <property type="match status" value="1"/>
</dbReference>
<evidence type="ECO:0000256" key="5">
    <source>
        <dbReference type="ARBA" id="ARBA00023014"/>
    </source>
</evidence>
<keyword evidence="6" id="KW-0805">Transcription regulation</keyword>
<dbReference type="PRINTS" id="PR00040">
    <property type="entry name" value="HTHMERR"/>
</dbReference>
<evidence type="ECO:0000313" key="11">
    <source>
        <dbReference type="Proteomes" id="UP000036426"/>
    </source>
</evidence>
<evidence type="ECO:0000256" key="3">
    <source>
        <dbReference type="ARBA" id="ARBA00022723"/>
    </source>
</evidence>
<gene>
    <name evidence="10" type="ORF">ABT58_17225</name>
</gene>
<dbReference type="RefSeq" id="WP_047875661.1">
    <property type="nucleotide sequence ID" value="NZ_BMYC01000012.1"/>
</dbReference>
<proteinExistence type="predicted"/>
<dbReference type="CDD" id="cd01110">
    <property type="entry name" value="HTH_SoxR"/>
    <property type="match status" value="1"/>
</dbReference>
<evidence type="ECO:0000256" key="6">
    <source>
        <dbReference type="ARBA" id="ARBA00023015"/>
    </source>
</evidence>
<organism evidence="10 11">
    <name type="scientific">Photobacterium aphoticum</name>
    <dbReference type="NCBI Taxonomy" id="754436"/>
    <lineage>
        <taxon>Bacteria</taxon>
        <taxon>Pseudomonadati</taxon>
        <taxon>Pseudomonadota</taxon>
        <taxon>Gammaproteobacteria</taxon>
        <taxon>Vibrionales</taxon>
        <taxon>Vibrionaceae</taxon>
        <taxon>Photobacterium</taxon>
    </lineage>
</organism>
<keyword evidence="7" id="KW-0238">DNA-binding</keyword>
<dbReference type="GO" id="GO:0006979">
    <property type="term" value="P:response to oxidative stress"/>
    <property type="evidence" value="ECO:0007669"/>
    <property type="project" value="InterPro"/>
</dbReference>
<dbReference type="Gene3D" id="1.10.1660.10">
    <property type="match status" value="1"/>
</dbReference>
<dbReference type="AlphaFoldDB" id="A0A0J1JD37"/>
<protein>
    <recommendedName>
        <fullName evidence="1">Redox-sensitive transcriptional activator SoxR</fullName>
    </recommendedName>
</protein>
<dbReference type="InterPro" id="IPR047057">
    <property type="entry name" value="MerR_fam"/>
</dbReference>
<evidence type="ECO:0000259" key="9">
    <source>
        <dbReference type="PROSITE" id="PS50937"/>
    </source>
</evidence>
<evidence type="ECO:0000256" key="2">
    <source>
        <dbReference type="ARBA" id="ARBA00022714"/>
    </source>
</evidence>
<evidence type="ECO:0000256" key="4">
    <source>
        <dbReference type="ARBA" id="ARBA00023004"/>
    </source>
</evidence>
<keyword evidence="4" id="KW-0408">Iron</keyword>
<dbReference type="PROSITE" id="PS50937">
    <property type="entry name" value="HTH_MERR_2"/>
    <property type="match status" value="1"/>
</dbReference>
<comment type="caution">
    <text evidence="10">The sequence shown here is derived from an EMBL/GenBank/DDBJ whole genome shotgun (WGS) entry which is preliminary data.</text>
</comment>
<evidence type="ECO:0000256" key="8">
    <source>
        <dbReference type="ARBA" id="ARBA00023163"/>
    </source>
</evidence>
<reference evidence="10 11" key="1">
    <citation type="submission" date="2015-05" db="EMBL/GenBank/DDBJ databases">
        <title>Photobacterium galathea sp. nov.</title>
        <authorList>
            <person name="Machado H."/>
            <person name="Gram L."/>
        </authorList>
    </citation>
    <scope>NUCLEOTIDE SEQUENCE [LARGE SCALE GENOMIC DNA]</scope>
    <source>
        <strain evidence="10 11">DSM 25995</strain>
    </source>
</reference>
<dbReference type="InterPro" id="IPR000551">
    <property type="entry name" value="MerR-type_HTH_dom"/>
</dbReference>
<dbReference type="GO" id="GO:0046872">
    <property type="term" value="F:metal ion binding"/>
    <property type="evidence" value="ECO:0007669"/>
    <property type="project" value="UniProtKB-KW"/>
</dbReference>
<accession>A0A0J1JD37</accession>
<dbReference type="Pfam" id="PF09278">
    <property type="entry name" value="MerR-DNA-bind"/>
    <property type="match status" value="1"/>
</dbReference>
<dbReference type="InterPro" id="IPR010211">
    <property type="entry name" value="Redox-sen_tscrpt-act_SoxR"/>
</dbReference>
<dbReference type="OrthoDB" id="9802944at2"/>
<dbReference type="PROSITE" id="PS00552">
    <property type="entry name" value="HTH_MERR_1"/>
    <property type="match status" value="1"/>
</dbReference>
<dbReference type="NCBIfam" id="TIGR01950">
    <property type="entry name" value="SoxR"/>
    <property type="match status" value="1"/>
</dbReference>
<keyword evidence="8" id="KW-0804">Transcription</keyword>
<keyword evidence="11" id="KW-1185">Reference proteome</keyword>
<dbReference type="InterPro" id="IPR009061">
    <property type="entry name" value="DNA-bd_dom_put_sf"/>
</dbReference>
<dbReference type="PANTHER" id="PTHR30204">
    <property type="entry name" value="REDOX-CYCLING DRUG-SENSING TRANSCRIPTIONAL ACTIVATOR SOXR"/>
    <property type="match status" value="1"/>
</dbReference>
<keyword evidence="2" id="KW-0001">2Fe-2S</keyword>
<dbReference type="GO" id="GO:0051537">
    <property type="term" value="F:2 iron, 2 sulfur cluster binding"/>
    <property type="evidence" value="ECO:0007669"/>
    <property type="project" value="UniProtKB-KW"/>
</dbReference>
<keyword evidence="5" id="KW-0411">Iron-sulfur</keyword>